<comment type="caution">
    <text evidence="5">The sequence shown here is derived from an EMBL/GenBank/DDBJ whole genome shotgun (WGS) entry which is preliminary data.</text>
</comment>
<dbReference type="STRING" id="43335.A0A4U5MAF8"/>
<keyword evidence="2 3" id="KW-0539">Nucleus</keyword>
<dbReference type="InterPro" id="IPR010402">
    <property type="entry name" value="CCT_domain"/>
</dbReference>
<dbReference type="InterPro" id="IPR045281">
    <property type="entry name" value="CONSTANS-like"/>
</dbReference>
<dbReference type="GO" id="GO:0003700">
    <property type="term" value="F:DNA-binding transcription factor activity"/>
    <property type="evidence" value="ECO:0007669"/>
    <property type="project" value="TreeGrafter"/>
</dbReference>
<dbReference type="GO" id="GO:0009909">
    <property type="term" value="P:regulation of flower development"/>
    <property type="evidence" value="ECO:0007669"/>
    <property type="project" value="InterPro"/>
</dbReference>
<sequence>MYGNNTFLGGNTSLCNSSGVINTRPLAADQLVIPDPAAAAAAGGGGGGIELGSTVGSHCTSSTASGCSSYGSPSSLVSGSCSVNMQRSISSHSFQKNGYHCHFASHPHDFLDMDTSPVRRVFSTGDLQHGHRAESPLLSESSMIIESMSKACKYSPEEKKERIERYRSKRHQRNFNKKIKYECRKILADSRPRIRGRFARNDEIEKNPQLQWSNVSGEEDEEDDVNWIDFLDSFSEYSVP</sequence>
<feature type="domain" description="CCT" evidence="4">
    <location>
        <begin position="159"/>
        <end position="201"/>
    </location>
</feature>
<evidence type="ECO:0000313" key="5">
    <source>
        <dbReference type="EMBL" id="TKR66069.1"/>
    </source>
</evidence>
<evidence type="ECO:0000256" key="2">
    <source>
        <dbReference type="ARBA" id="ARBA00023242"/>
    </source>
</evidence>
<proteinExistence type="predicted"/>
<dbReference type="GO" id="GO:0005634">
    <property type="term" value="C:nucleus"/>
    <property type="evidence" value="ECO:0007669"/>
    <property type="project" value="UniProtKB-SubCell"/>
</dbReference>
<evidence type="ECO:0000256" key="3">
    <source>
        <dbReference type="PROSITE-ProRule" id="PRU00357"/>
    </source>
</evidence>
<protein>
    <recommendedName>
        <fullName evidence="4">CCT domain-containing protein</fullName>
    </recommendedName>
</protein>
<evidence type="ECO:0000256" key="1">
    <source>
        <dbReference type="ARBA" id="ARBA00004123"/>
    </source>
</evidence>
<comment type="subcellular location">
    <subcellularLocation>
        <location evidence="1 3">Nucleus</location>
    </subcellularLocation>
</comment>
<gene>
    <name evidence="5" type="ORF">D5086_0000315180</name>
</gene>
<accession>A0A4U5MAF8</accession>
<dbReference type="PANTHER" id="PTHR31319">
    <property type="entry name" value="ZINC FINGER PROTEIN CONSTANS-LIKE 4"/>
    <property type="match status" value="1"/>
</dbReference>
<dbReference type="PROSITE" id="PS51017">
    <property type="entry name" value="CCT"/>
    <property type="match status" value="1"/>
</dbReference>
<reference evidence="5" key="1">
    <citation type="submission" date="2018-10" db="EMBL/GenBank/DDBJ databases">
        <title>Population genomic analysis revealed the cold adaptation of white poplar.</title>
        <authorList>
            <person name="Liu Y.-J."/>
        </authorList>
    </citation>
    <scope>NUCLEOTIDE SEQUENCE [LARGE SCALE GENOMIC DNA]</scope>
    <source>
        <strain evidence="5">PAL-ZL1</strain>
    </source>
</reference>
<dbReference type="Pfam" id="PF06203">
    <property type="entry name" value="CCT"/>
    <property type="match status" value="1"/>
</dbReference>
<evidence type="ECO:0000259" key="4">
    <source>
        <dbReference type="PROSITE" id="PS51017"/>
    </source>
</evidence>
<name>A0A4U5MAF8_POPAL</name>
<dbReference type="EMBL" id="RCHU01001225">
    <property type="protein sequence ID" value="TKR66069.1"/>
    <property type="molecule type" value="Genomic_DNA"/>
</dbReference>
<dbReference type="AlphaFoldDB" id="A0A4U5MAF8"/>
<dbReference type="PANTHER" id="PTHR31319:SF101">
    <property type="entry name" value="TWO-COMPONENT RESPONSE REGULATOR-LIKE APRR5"/>
    <property type="match status" value="1"/>
</dbReference>
<organism evidence="5">
    <name type="scientific">Populus alba</name>
    <name type="common">White poplar</name>
    <dbReference type="NCBI Taxonomy" id="43335"/>
    <lineage>
        <taxon>Eukaryota</taxon>
        <taxon>Viridiplantae</taxon>
        <taxon>Streptophyta</taxon>
        <taxon>Embryophyta</taxon>
        <taxon>Tracheophyta</taxon>
        <taxon>Spermatophyta</taxon>
        <taxon>Magnoliopsida</taxon>
        <taxon>eudicotyledons</taxon>
        <taxon>Gunneridae</taxon>
        <taxon>Pentapetalae</taxon>
        <taxon>rosids</taxon>
        <taxon>fabids</taxon>
        <taxon>Malpighiales</taxon>
        <taxon>Salicaceae</taxon>
        <taxon>Saliceae</taxon>
        <taxon>Populus</taxon>
    </lineage>
</organism>